<dbReference type="InterPro" id="IPR005366">
    <property type="entry name" value="EMC8/9"/>
</dbReference>
<dbReference type="Pfam" id="PF03665">
    <property type="entry name" value="UPF0172"/>
    <property type="match status" value="1"/>
</dbReference>
<sequence>MSEISFTDRAYCKMILHAVKYPHCSINGVLLANSKQTKESPKKLTYVDAIPLFHLCLQVTPMIEIALTQISSYAQSNGLVIAGYYLANENIKDVSYDKPYQSRIADKIAEFFPAACLIVLDNRKLTQTMQESALIVAQNSDGKWKPVSKNSIIVDQTTLSSVSTLIQRNISRHLVDFDNHLDNLSADWTNSELNEIIEKEYQT</sequence>
<proteinExistence type="inferred from homology"/>
<dbReference type="GeneID" id="103516721"/>
<dbReference type="PaxDb" id="121845-A0A3Q0J8P0"/>
<protein>
    <submittedName>
        <fullName evidence="4">ER membrane protein complex subunit 8/9 homolog</fullName>
    </submittedName>
</protein>
<evidence type="ECO:0000313" key="3">
    <source>
        <dbReference type="Proteomes" id="UP000079169"/>
    </source>
</evidence>
<accession>A0A3Q0J8P0</accession>
<dbReference type="Proteomes" id="UP000079169">
    <property type="component" value="Unplaced"/>
</dbReference>
<dbReference type="InterPro" id="IPR037518">
    <property type="entry name" value="MPN"/>
</dbReference>
<dbReference type="STRING" id="121845.A0A3Q0J8P0"/>
<dbReference type="AlphaFoldDB" id="A0A3Q0J8P0"/>
<dbReference type="CTD" id="37635"/>
<feature type="domain" description="MPN" evidence="2">
    <location>
        <begin position="4"/>
        <end position="140"/>
    </location>
</feature>
<organism evidence="3 4">
    <name type="scientific">Diaphorina citri</name>
    <name type="common">Asian citrus psyllid</name>
    <dbReference type="NCBI Taxonomy" id="121845"/>
    <lineage>
        <taxon>Eukaryota</taxon>
        <taxon>Metazoa</taxon>
        <taxon>Ecdysozoa</taxon>
        <taxon>Arthropoda</taxon>
        <taxon>Hexapoda</taxon>
        <taxon>Insecta</taxon>
        <taxon>Pterygota</taxon>
        <taxon>Neoptera</taxon>
        <taxon>Paraneoptera</taxon>
        <taxon>Hemiptera</taxon>
        <taxon>Sternorrhyncha</taxon>
        <taxon>Psylloidea</taxon>
        <taxon>Psyllidae</taxon>
        <taxon>Diaphorininae</taxon>
        <taxon>Diaphorina</taxon>
    </lineage>
</organism>
<dbReference type="GO" id="GO:0072546">
    <property type="term" value="C:EMC complex"/>
    <property type="evidence" value="ECO:0007669"/>
    <property type="project" value="InterPro"/>
</dbReference>
<keyword evidence="3" id="KW-1185">Reference proteome</keyword>
<dbReference type="PANTHER" id="PTHR12941">
    <property type="entry name" value="ER MEMBRANE PROTEIN COMPLEX"/>
    <property type="match status" value="1"/>
</dbReference>
<evidence type="ECO:0000256" key="1">
    <source>
        <dbReference type="ARBA" id="ARBA00007461"/>
    </source>
</evidence>
<dbReference type="PANTHER" id="PTHR12941:SF10">
    <property type="entry name" value="ER MEMBRANE PROTEIN COMPLEX SUBUNIT 8_9 HOMOLOG"/>
    <property type="match status" value="1"/>
</dbReference>
<reference evidence="4" key="1">
    <citation type="submission" date="2025-08" db="UniProtKB">
        <authorList>
            <consortium name="RefSeq"/>
        </authorList>
    </citation>
    <scope>IDENTIFICATION</scope>
</reference>
<gene>
    <name evidence="4" type="primary">LOC103516721</name>
</gene>
<evidence type="ECO:0000259" key="2">
    <source>
        <dbReference type="PROSITE" id="PS50249"/>
    </source>
</evidence>
<dbReference type="CDD" id="cd08060">
    <property type="entry name" value="MPN_UPF0172"/>
    <property type="match status" value="1"/>
</dbReference>
<name>A0A3Q0J8P0_DIACI</name>
<evidence type="ECO:0000313" key="4">
    <source>
        <dbReference type="RefSeq" id="XP_026684847.1"/>
    </source>
</evidence>
<dbReference type="KEGG" id="dci:103516721"/>
<comment type="similarity">
    <text evidence="1">Belongs to the EMC8/EMC9 family.</text>
</comment>
<dbReference type="OMA" id="PHCAING"/>
<dbReference type="RefSeq" id="XP_026684847.1">
    <property type="nucleotide sequence ID" value="XM_026829046.1"/>
</dbReference>
<dbReference type="PROSITE" id="PS50249">
    <property type="entry name" value="MPN"/>
    <property type="match status" value="1"/>
</dbReference>